<dbReference type="GO" id="GO:0022857">
    <property type="term" value="F:transmembrane transporter activity"/>
    <property type="evidence" value="ECO:0007669"/>
    <property type="project" value="InterPro"/>
</dbReference>
<gene>
    <name evidence="7" type="ORF">APY94_02315</name>
</gene>
<feature type="transmembrane region" description="Helical" evidence="6">
    <location>
        <begin position="187"/>
        <end position="206"/>
    </location>
</feature>
<evidence type="ECO:0000256" key="6">
    <source>
        <dbReference type="SAM" id="Phobius"/>
    </source>
</evidence>
<feature type="transmembrane region" description="Helical" evidence="6">
    <location>
        <begin position="235"/>
        <end position="255"/>
    </location>
</feature>
<evidence type="ECO:0000256" key="5">
    <source>
        <dbReference type="ARBA" id="ARBA00023136"/>
    </source>
</evidence>
<feature type="transmembrane region" description="Helical" evidence="6">
    <location>
        <begin position="111"/>
        <end position="132"/>
    </location>
</feature>
<sequence>MSLQGDLRGYVKPIAESVLAILIGAFIGALVLWFSGYSPTSAYYWLIMGSLGSTDGIAETLSKSAPLILTALTFAIGARTGLFNIGAEGTVYFGAIAAIIVTQYLQNPIAGLLAGLLIGALWAFPAAVLKVYRGVHEVISTIMFNWIAFFLVSWLAVSVYYNPKDPNSTLSIPPGARLPLLVKSTSLSWAFIIAILSAVVIFIVMWHTKLGYELRTSGQNPRAAEYGGINPKRSAIWSFVIGGMTAGLAGAGIVMGTPPSYAITQGLANVYGYGFDGIGVSLVGRNHPLGIIFAGILFGALSAGATAMQQFAGVPLEMVKVIEGIIIIAVAVPGLLDIFSKLLRRGEA</sequence>
<dbReference type="InterPro" id="IPR001851">
    <property type="entry name" value="ABC_transp_permease"/>
</dbReference>
<evidence type="ECO:0000313" key="7">
    <source>
        <dbReference type="EMBL" id="KUH34313.1"/>
    </source>
</evidence>
<feature type="transmembrane region" description="Helical" evidence="6">
    <location>
        <begin position="291"/>
        <end position="312"/>
    </location>
</feature>
<reference evidence="7 8" key="1">
    <citation type="submission" date="2015-10" db="EMBL/GenBank/DDBJ databases">
        <title>Draft genome sequence of Thermococcus celericrescens strain DSM 17994.</title>
        <authorList>
            <person name="Hong S.-J."/>
            <person name="Park C.-E."/>
            <person name="Shin J.-H."/>
        </authorList>
    </citation>
    <scope>NUCLEOTIDE SEQUENCE [LARGE SCALE GENOMIC DNA]</scope>
    <source>
        <strain evidence="7 8">DSM 17994</strain>
    </source>
</reference>
<feature type="transmembrane region" description="Helical" evidence="6">
    <location>
        <begin position="18"/>
        <end position="36"/>
    </location>
</feature>
<keyword evidence="2" id="KW-1003">Cell membrane</keyword>
<dbReference type="PANTHER" id="PTHR47089:SF1">
    <property type="entry name" value="GUANOSINE ABC TRANSPORTER PERMEASE PROTEIN NUPP"/>
    <property type="match status" value="1"/>
</dbReference>
<keyword evidence="4 6" id="KW-1133">Transmembrane helix</keyword>
<feature type="transmembrane region" description="Helical" evidence="6">
    <location>
        <begin position="144"/>
        <end position="161"/>
    </location>
</feature>
<comment type="subcellular location">
    <subcellularLocation>
        <location evidence="1">Cell membrane</location>
        <topology evidence="1">Multi-pass membrane protein</topology>
    </subcellularLocation>
</comment>
<organism evidence="7 8">
    <name type="scientific">Thermococcus celericrescens</name>
    <dbReference type="NCBI Taxonomy" id="227598"/>
    <lineage>
        <taxon>Archaea</taxon>
        <taxon>Methanobacteriati</taxon>
        <taxon>Methanobacteriota</taxon>
        <taxon>Thermococci</taxon>
        <taxon>Thermococcales</taxon>
        <taxon>Thermococcaceae</taxon>
        <taxon>Thermococcus</taxon>
    </lineage>
</organism>
<comment type="caution">
    <text evidence="7">The sequence shown here is derived from an EMBL/GenBank/DDBJ whole genome shotgun (WGS) entry which is preliminary data.</text>
</comment>
<dbReference type="AlphaFoldDB" id="A0A117ITZ8"/>
<feature type="transmembrane region" description="Helical" evidence="6">
    <location>
        <begin position="318"/>
        <end position="339"/>
    </location>
</feature>
<dbReference type="Pfam" id="PF02653">
    <property type="entry name" value="BPD_transp_2"/>
    <property type="match status" value="1"/>
</dbReference>
<dbReference type="CDD" id="cd06580">
    <property type="entry name" value="TM_PBP1_transp_TpRbsC_like"/>
    <property type="match status" value="1"/>
</dbReference>
<dbReference type="STRING" id="227598.APY94_02315"/>
<proteinExistence type="predicted"/>
<keyword evidence="5 6" id="KW-0472">Membrane</keyword>
<feature type="transmembrane region" description="Helical" evidence="6">
    <location>
        <begin position="82"/>
        <end position="105"/>
    </location>
</feature>
<dbReference type="PANTHER" id="PTHR47089">
    <property type="entry name" value="ABC TRANSPORTER, PERMEASE PROTEIN"/>
    <property type="match status" value="1"/>
</dbReference>
<dbReference type="OrthoDB" id="86231at2157"/>
<keyword evidence="3 6" id="KW-0812">Transmembrane</keyword>
<dbReference type="EMBL" id="LLYW01000007">
    <property type="protein sequence ID" value="KUH34313.1"/>
    <property type="molecule type" value="Genomic_DNA"/>
</dbReference>
<evidence type="ECO:0000256" key="3">
    <source>
        <dbReference type="ARBA" id="ARBA00022692"/>
    </source>
</evidence>
<name>A0A117ITZ8_9EURY</name>
<evidence type="ECO:0000313" key="8">
    <source>
        <dbReference type="Proteomes" id="UP000053462"/>
    </source>
</evidence>
<protein>
    <submittedName>
        <fullName evidence="7">Ribose ABC transporter permease</fullName>
    </submittedName>
</protein>
<dbReference type="GO" id="GO:0005886">
    <property type="term" value="C:plasma membrane"/>
    <property type="evidence" value="ECO:0007669"/>
    <property type="project" value="UniProtKB-SubCell"/>
</dbReference>
<evidence type="ECO:0000256" key="2">
    <source>
        <dbReference type="ARBA" id="ARBA00022475"/>
    </source>
</evidence>
<dbReference type="RefSeq" id="WP_058938108.1">
    <property type="nucleotide sequence ID" value="NZ_LLYW01000007.1"/>
</dbReference>
<evidence type="ECO:0000256" key="4">
    <source>
        <dbReference type="ARBA" id="ARBA00022989"/>
    </source>
</evidence>
<accession>A0A117ITZ8</accession>
<keyword evidence="8" id="KW-1185">Reference proteome</keyword>
<evidence type="ECO:0000256" key="1">
    <source>
        <dbReference type="ARBA" id="ARBA00004651"/>
    </source>
</evidence>
<feature type="transmembrane region" description="Helical" evidence="6">
    <location>
        <begin position="261"/>
        <end position="284"/>
    </location>
</feature>
<dbReference type="Proteomes" id="UP000053462">
    <property type="component" value="Unassembled WGS sequence"/>
</dbReference>